<keyword evidence="3" id="KW-0460">Magnesium</keyword>
<dbReference type="InterPro" id="IPR023214">
    <property type="entry name" value="HAD_sf"/>
</dbReference>
<dbReference type="EMBL" id="ATCF01000016">
    <property type="protein sequence ID" value="EPD99438.1"/>
    <property type="molecule type" value="Genomic_DNA"/>
</dbReference>
<dbReference type="eggNOG" id="COG0560">
    <property type="taxonomic scope" value="Bacteria"/>
</dbReference>
<dbReference type="Pfam" id="PF12710">
    <property type="entry name" value="HAD"/>
    <property type="match status" value="1"/>
</dbReference>
<organism evidence="4 5">
    <name type="scientific">Sutterella wadsworthensis HGA0223</name>
    <dbReference type="NCBI Taxonomy" id="1203554"/>
    <lineage>
        <taxon>Bacteria</taxon>
        <taxon>Pseudomonadati</taxon>
        <taxon>Pseudomonadota</taxon>
        <taxon>Betaproteobacteria</taxon>
        <taxon>Burkholderiales</taxon>
        <taxon>Sutterellaceae</taxon>
        <taxon>Sutterella</taxon>
    </lineage>
</organism>
<dbReference type="Proteomes" id="UP000014400">
    <property type="component" value="Unassembled WGS sequence"/>
</dbReference>
<evidence type="ECO:0000313" key="5">
    <source>
        <dbReference type="Proteomes" id="UP000014400"/>
    </source>
</evidence>
<dbReference type="GO" id="GO:0046872">
    <property type="term" value="F:metal ion binding"/>
    <property type="evidence" value="ECO:0007669"/>
    <property type="project" value="UniProtKB-KW"/>
</dbReference>
<reference evidence="4 5" key="1">
    <citation type="submission" date="2013-04" db="EMBL/GenBank/DDBJ databases">
        <title>The Genome Sequence of Sutterella wadsworthensis HGA0223.</title>
        <authorList>
            <consortium name="The Broad Institute Genomics Platform"/>
            <person name="Earl A."/>
            <person name="Ward D."/>
            <person name="Feldgarden M."/>
            <person name="Gevers D."/>
            <person name="Schmidt T.M."/>
            <person name="Dover J."/>
            <person name="Dai D."/>
            <person name="Walker B."/>
            <person name="Young S."/>
            <person name="Zeng Q."/>
            <person name="Gargeya S."/>
            <person name="Fitzgerald M."/>
            <person name="Haas B."/>
            <person name="Abouelleil A."/>
            <person name="Allen A.W."/>
            <person name="Alvarado L."/>
            <person name="Arachchi H.M."/>
            <person name="Berlin A.M."/>
            <person name="Chapman S.B."/>
            <person name="Gainer-Dewar J."/>
            <person name="Goldberg J."/>
            <person name="Griggs A."/>
            <person name="Gujja S."/>
            <person name="Hansen M."/>
            <person name="Howarth C."/>
            <person name="Imamovic A."/>
            <person name="Ireland A."/>
            <person name="Larimer J."/>
            <person name="McCowan C."/>
            <person name="Murphy C."/>
            <person name="Pearson M."/>
            <person name="Poon T.W."/>
            <person name="Priest M."/>
            <person name="Roberts A."/>
            <person name="Saif S."/>
            <person name="Shea T."/>
            <person name="Sisk P."/>
            <person name="Sykes S."/>
            <person name="Wortman J."/>
            <person name="Nusbaum C."/>
            <person name="Birren B."/>
        </authorList>
    </citation>
    <scope>NUCLEOTIDE SEQUENCE [LARGE SCALE GENOMIC DNA]</scope>
    <source>
        <strain evidence="4 5">HGA0223</strain>
    </source>
</reference>
<evidence type="ECO:0000256" key="3">
    <source>
        <dbReference type="ARBA" id="ARBA00022842"/>
    </source>
</evidence>
<evidence type="ECO:0000256" key="2">
    <source>
        <dbReference type="ARBA" id="ARBA00022801"/>
    </source>
</evidence>
<proteinExistence type="predicted"/>
<dbReference type="SUPFAM" id="SSF56784">
    <property type="entry name" value="HAD-like"/>
    <property type="match status" value="1"/>
</dbReference>
<dbReference type="Gene3D" id="1.20.1440.100">
    <property type="entry name" value="SG protein - dephosphorylation function"/>
    <property type="match status" value="1"/>
</dbReference>
<dbReference type="Gene3D" id="3.40.50.1000">
    <property type="entry name" value="HAD superfamily/HAD-like"/>
    <property type="match status" value="1"/>
</dbReference>
<dbReference type="GO" id="GO:0016787">
    <property type="term" value="F:hydrolase activity"/>
    <property type="evidence" value="ECO:0007669"/>
    <property type="project" value="UniProtKB-KW"/>
</dbReference>
<evidence type="ECO:0000256" key="1">
    <source>
        <dbReference type="ARBA" id="ARBA00022723"/>
    </source>
</evidence>
<dbReference type="RefSeq" id="WP_016474406.1">
    <property type="nucleotide sequence ID" value="NZ_KE150480.1"/>
</dbReference>
<dbReference type="AlphaFoldDB" id="S3BDQ6"/>
<keyword evidence="1" id="KW-0479">Metal-binding</keyword>
<dbReference type="HOGENOM" id="CLU_052657_1_1_4"/>
<comment type="caution">
    <text evidence="4">The sequence shown here is derived from an EMBL/GenBank/DDBJ whole genome shotgun (WGS) entry which is preliminary data.</text>
</comment>
<sequence>MAAFPLMLPGTSRPPKLVVFDLDHTLIACDATILWTEFLYEKKIVTDPIWRQYDRDMVKSYAKGVLDIRDFCRKHAGAFRSIPEEKLHALAQEFAKKKIAPLIFPDGKKWAKNALQANIPACVLSASAAFIVKPIAKLFGLTDAMGIELAFKDGFCTGEIVGIPTFQEGKVERLSQRLDEAGIGFEDVLFFTDSRNDLPLAERAGYTVCVNPDAVLESAARKNGWKVAEWKLSLRTQMTAQVDAKGVPETQTVRS</sequence>
<keyword evidence="2 4" id="KW-0378">Hydrolase</keyword>
<dbReference type="InterPro" id="IPR006385">
    <property type="entry name" value="HAD_hydro_SerB1"/>
</dbReference>
<dbReference type="NCBIfam" id="TIGR01488">
    <property type="entry name" value="HAD-SF-IB"/>
    <property type="match status" value="1"/>
</dbReference>
<dbReference type="InterPro" id="IPR050582">
    <property type="entry name" value="HAD-like_SerB"/>
</dbReference>
<evidence type="ECO:0000313" key="4">
    <source>
        <dbReference type="EMBL" id="EPD99438.1"/>
    </source>
</evidence>
<dbReference type="InterPro" id="IPR036412">
    <property type="entry name" value="HAD-like_sf"/>
</dbReference>
<dbReference type="PANTHER" id="PTHR43344">
    <property type="entry name" value="PHOSPHOSERINE PHOSPHATASE"/>
    <property type="match status" value="1"/>
</dbReference>
<dbReference type="PATRIC" id="fig|1203554.3.peg.1153"/>
<name>S3BDQ6_9BURK</name>
<dbReference type="NCBIfam" id="TIGR01490">
    <property type="entry name" value="HAD-SF-IB-hyp1"/>
    <property type="match status" value="1"/>
</dbReference>
<dbReference type="STRING" id="1203554.HMPREF1476_01117"/>
<keyword evidence="5" id="KW-1185">Reference proteome</keyword>
<gene>
    <name evidence="4" type="ORF">HMPREF1476_01117</name>
</gene>
<protein>
    <submittedName>
        <fullName evidence="4">HAD hydrolase, family IB</fullName>
    </submittedName>
</protein>
<dbReference type="PANTHER" id="PTHR43344:SF13">
    <property type="entry name" value="PHOSPHATASE RV3661-RELATED"/>
    <property type="match status" value="1"/>
</dbReference>
<accession>S3BDQ6</accession>